<comment type="similarity">
    <text evidence="1">Belongs to the MDM20/NAA25 family.</text>
</comment>
<evidence type="ECO:0000256" key="1">
    <source>
        <dbReference type="ARBA" id="ARBA00006298"/>
    </source>
</evidence>
<reference evidence="3" key="1">
    <citation type="submission" date="2016-03" db="EMBL/GenBank/DDBJ databases">
        <authorList>
            <person name="Devillers H."/>
        </authorList>
    </citation>
    <scope>NUCLEOTIDE SEQUENCE [LARGE SCALE GENOMIC DNA]</scope>
</reference>
<dbReference type="EMBL" id="LT598466">
    <property type="protein sequence ID" value="SCU84256.1"/>
    <property type="molecule type" value="Genomic_DNA"/>
</dbReference>
<protein>
    <submittedName>
        <fullName evidence="2">LAMI_0C06832g1_1</fullName>
    </submittedName>
</protein>
<dbReference type="PANTHER" id="PTHR22767">
    <property type="entry name" value="N-TERMINAL ACETYLTRANSFERASE-RELATED"/>
    <property type="match status" value="1"/>
</dbReference>
<keyword evidence="3" id="KW-1185">Reference proteome</keyword>
<accession>A0A1G4J3K5</accession>
<evidence type="ECO:0000313" key="2">
    <source>
        <dbReference type="EMBL" id="SCU84256.1"/>
    </source>
</evidence>
<dbReference type="OrthoDB" id="1874341at2759"/>
<name>A0A1G4J3K5_9SACH</name>
<dbReference type="AlphaFoldDB" id="A0A1G4J3K5"/>
<gene>
    <name evidence="2" type="ORF">LAMI_0C06832G</name>
</gene>
<dbReference type="InterPro" id="IPR019183">
    <property type="entry name" value="NAA25_NatB_aux_su"/>
</dbReference>
<proteinExistence type="inferred from homology"/>
<dbReference type="Proteomes" id="UP000191024">
    <property type="component" value="Chromosome C"/>
</dbReference>
<dbReference type="STRING" id="1230905.A0A1G4J3K5"/>
<dbReference type="Pfam" id="PF09797">
    <property type="entry name" value="NatB_MDM20"/>
    <property type="match status" value="1"/>
</dbReference>
<evidence type="ECO:0000313" key="3">
    <source>
        <dbReference type="Proteomes" id="UP000191024"/>
    </source>
</evidence>
<dbReference type="GO" id="GO:0031416">
    <property type="term" value="C:NatB complex"/>
    <property type="evidence" value="ECO:0007669"/>
    <property type="project" value="TreeGrafter"/>
</dbReference>
<organism evidence="2 3">
    <name type="scientific">Lachancea mirantina</name>
    <dbReference type="NCBI Taxonomy" id="1230905"/>
    <lineage>
        <taxon>Eukaryota</taxon>
        <taxon>Fungi</taxon>
        <taxon>Dikarya</taxon>
        <taxon>Ascomycota</taxon>
        <taxon>Saccharomycotina</taxon>
        <taxon>Saccharomycetes</taxon>
        <taxon>Saccharomycetales</taxon>
        <taxon>Saccharomycetaceae</taxon>
        <taxon>Lachancea</taxon>
    </lineage>
</organism>
<sequence>MYDEIFKFVDGHERLIKEPHRIIQNQFYPMSVNQDEVLDAIERSNFKTANQLVAKLVKTAPFATFPKILEQYVKFRQNRKKFSFERGLAPILSGVSPPNDANSLHLLHRFLIELGMYGKALDVYARAMQKYPNFEIGYQWFTKSLEDLNFMHLQQSSFQLPRLSTNPRQVYFWNALATVGLVKLRENLLTEQKRNLLLQLSYKSLSSVKPFKNNQELIVFCHLCELCGDKSQEIVEIVLPTLCGDNERTSVDLHLKNFIIKHLKVLNDDDRMVYVCQRLLACLDDYDLLCEFIKSTKALDLSREIAEQELKRRDSRNYRLATFELDLSFDGKISERSLETYLSKFHNKPCCHVDIQRYREFIDDSSLFSVLELLPPGLLHDCNVLKFSGEKIVESSIELLIKHESEIKNKLDTDYSACSYLLLNIIQDLVRDENLTLQNAATAIALLENYQKKDCFNYETRVWLIILYNYVGVPSLALEQYEQLKVKNVQTDTISYLVSSRFSSRFPDKNSSVLSDFIVGAKVYESAASLPQFIRIAFERSCFAKVVGMIDLYDKLQRSISRWNDMAESLQLSRLLNDKRGELLKNMHSTWRALELSNFNAYGATDRLELVDNRDYVILEPIASSCSKILEYARTDQSWTLASGLREMLVESISTGEENIDICRFLDAYSTDKMTQSERWSFSLLKKLYRDGCEQSAEWLLDSLNDKPHLHTETWLLTHDYCVQLTTLKTLDGIKRIKDATCKKKIKLELQLLRDACSELHMSYAKQWEGLDLDNSLIERLGFSHRVENIRQGFMTSLKLVRNL</sequence>
<dbReference type="PANTHER" id="PTHR22767:SF3">
    <property type="entry name" value="N-ALPHA-ACETYLTRANSFERASE 25, NATB AUXILIARY SUBUNIT"/>
    <property type="match status" value="1"/>
</dbReference>